<evidence type="ECO:0000313" key="1">
    <source>
        <dbReference type="EMBL" id="PBK90644.1"/>
    </source>
</evidence>
<reference evidence="2" key="1">
    <citation type="journal article" date="2017" name="Nat. Ecol. Evol.">
        <title>Genome expansion and lineage-specific genetic innovations in the forest pathogenic fungi Armillaria.</title>
        <authorList>
            <person name="Sipos G."/>
            <person name="Prasanna A.N."/>
            <person name="Walter M.C."/>
            <person name="O'Connor E."/>
            <person name="Balint B."/>
            <person name="Krizsan K."/>
            <person name="Kiss B."/>
            <person name="Hess J."/>
            <person name="Varga T."/>
            <person name="Slot J."/>
            <person name="Riley R."/>
            <person name="Boka B."/>
            <person name="Rigling D."/>
            <person name="Barry K."/>
            <person name="Lee J."/>
            <person name="Mihaltcheva S."/>
            <person name="LaButti K."/>
            <person name="Lipzen A."/>
            <person name="Waldron R."/>
            <person name="Moloney N.M."/>
            <person name="Sperisen C."/>
            <person name="Kredics L."/>
            <person name="Vagvoelgyi C."/>
            <person name="Patrignani A."/>
            <person name="Fitzpatrick D."/>
            <person name="Nagy I."/>
            <person name="Doyle S."/>
            <person name="Anderson J.B."/>
            <person name="Grigoriev I.V."/>
            <person name="Gueldener U."/>
            <person name="Muensterkoetter M."/>
            <person name="Nagy L.G."/>
        </authorList>
    </citation>
    <scope>NUCLEOTIDE SEQUENCE [LARGE SCALE GENOMIC DNA]</scope>
    <source>
        <strain evidence="2">Ar21-2</strain>
    </source>
</reference>
<proteinExistence type="predicted"/>
<dbReference type="STRING" id="47427.A0A2H3DA22"/>
<evidence type="ECO:0000313" key="2">
    <source>
        <dbReference type="Proteomes" id="UP000217790"/>
    </source>
</evidence>
<name>A0A2H3DA22_ARMGA</name>
<gene>
    <name evidence="1" type="ORF">ARMGADRAFT_899647</name>
</gene>
<organism evidence="1 2">
    <name type="scientific">Armillaria gallica</name>
    <name type="common">Bulbous honey fungus</name>
    <name type="synonym">Armillaria bulbosa</name>
    <dbReference type="NCBI Taxonomy" id="47427"/>
    <lineage>
        <taxon>Eukaryota</taxon>
        <taxon>Fungi</taxon>
        <taxon>Dikarya</taxon>
        <taxon>Basidiomycota</taxon>
        <taxon>Agaricomycotina</taxon>
        <taxon>Agaricomycetes</taxon>
        <taxon>Agaricomycetidae</taxon>
        <taxon>Agaricales</taxon>
        <taxon>Marasmiineae</taxon>
        <taxon>Physalacriaceae</taxon>
        <taxon>Armillaria</taxon>
    </lineage>
</organism>
<protein>
    <submittedName>
        <fullName evidence="1">Uncharacterized protein</fullName>
    </submittedName>
</protein>
<dbReference type="Proteomes" id="UP000217790">
    <property type="component" value="Unassembled WGS sequence"/>
</dbReference>
<accession>A0A2H3DA22</accession>
<dbReference type="InParanoid" id="A0A2H3DA22"/>
<feature type="non-terminal residue" evidence="1">
    <location>
        <position position="73"/>
    </location>
</feature>
<sequence>SQLKAIPTAGSSGIIGSWIDTFKFIFHAKEIIEEGQRMYGSIYKVPLLDRWTVVVSGVERIDDIRNASVEELA</sequence>
<feature type="non-terminal residue" evidence="1">
    <location>
        <position position="1"/>
    </location>
</feature>
<keyword evidence="2" id="KW-1185">Reference proteome</keyword>
<dbReference type="AlphaFoldDB" id="A0A2H3DA22"/>
<dbReference type="OrthoDB" id="3265591at2759"/>
<dbReference type="EMBL" id="KZ293664">
    <property type="protein sequence ID" value="PBK90644.1"/>
    <property type="molecule type" value="Genomic_DNA"/>
</dbReference>